<dbReference type="GO" id="GO:0005886">
    <property type="term" value="C:plasma membrane"/>
    <property type="evidence" value="ECO:0007669"/>
    <property type="project" value="UniProtKB-SubCell"/>
</dbReference>
<dbReference type="InterPro" id="IPR036514">
    <property type="entry name" value="SGNH_hydro_sf"/>
</dbReference>
<dbReference type="RefSeq" id="WP_116073338.1">
    <property type="nucleotide sequence ID" value="NZ_BONB01000008.1"/>
</dbReference>
<evidence type="ECO:0000256" key="1">
    <source>
        <dbReference type="ARBA" id="ARBA00004651"/>
    </source>
</evidence>
<feature type="transmembrane region" description="Helical" evidence="8">
    <location>
        <begin position="326"/>
        <end position="345"/>
    </location>
</feature>
<accession>A0A3D9ZXE2</accession>
<reference evidence="11 12" key="1">
    <citation type="submission" date="2018-08" db="EMBL/GenBank/DDBJ databases">
        <title>Sequencing the genomes of 1000 actinobacteria strains.</title>
        <authorList>
            <person name="Klenk H.-P."/>
        </authorList>
    </citation>
    <scope>NUCLEOTIDE SEQUENCE [LARGE SCALE GENOMIC DNA]</scope>
    <source>
        <strain evidence="11 12">DSM 44099</strain>
    </source>
</reference>
<feature type="transmembrane region" description="Helical" evidence="8">
    <location>
        <begin position="171"/>
        <end position="192"/>
    </location>
</feature>
<feature type="transmembrane region" description="Helical" evidence="8">
    <location>
        <begin position="366"/>
        <end position="386"/>
    </location>
</feature>
<evidence type="ECO:0000256" key="2">
    <source>
        <dbReference type="ARBA" id="ARBA00022475"/>
    </source>
</evidence>
<sequence>MSGARFPYQPALDGVRAFAVLAVLLFHGGVAFLPGGFLGVDAFFVLSGFLITSLLLVERSATGRTDLVAFWGRRARRLLPALLLVLATVALVSRFLLPPTELPALRLDSLAGVAYLANWRMMLRGGDYFAATGSPSPLQHTWSLGIEEQFYLIWPLIFIALMSLAAGRRLLLVVCGVGAVASAAASFFLFSAADVDRVYYGTDTRAVALLIGCGLAVLVSDRVASGGQHRVLGTLAVGGVVVTGLVWALADGSSPWLYRGGLTLVALGTAAVIAHAVISPRSPTARVLGVLPLVLIGRISYGLYLWHWPLYQWLSADRTGLTGLPLLGVRLAAVFAVATASYVLVERPIRTAGWTRRRPRLGGATAVTAALATATAAVLLTVPPAARPAPQIALNLGGPAASASKAPPIQRAGRTPGALPRIAIMGDSVSWSLGKYLPKQDKLQIFARGVQGCGIARLPEINYVGEPHPNYPGCDKWDQRWKRHIATDDPDVVAILLDRWELMDRKLNGRYQHVGEPEFDAYLSRELNLAIDIVSSRGAHVVLLTAPYTRRAERPDGGLWPEDEPARVDAWNALLRGAAAKRKATVLDLNAVVCPGGHFTWDAGGVRIRSDGLHFTPEGVQQVIAPWVLPPLARIATTGA</sequence>
<dbReference type="Proteomes" id="UP000256913">
    <property type="component" value="Unassembled WGS sequence"/>
</dbReference>
<comment type="subcellular location">
    <subcellularLocation>
        <location evidence="1">Cell membrane</location>
        <topology evidence="1">Multi-pass membrane protein</topology>
    </subcellularLocation>
</comment>
<dbReference type="OrthoDB" id="3404679at2"/>
<keyword evidence="4 8" id="KW-0812">Transmembrane</keyword>
<feature type="transmembrane region" description="Helical" evidence="8">
    <location>
        <begin position="38"/>
        <end position="57"/>
    </location>
</feature>
<name>A0A3D9ZXE2_9ACTN</name>
<feature type="transmembrane region" description="Helical" evidence="8">
    <location>
        <begin position="231"/>
        <end position="250"/>
    </location>
</feature>
<dbReference type="Pfam" id="PF19040">
    <property type="entry name" value="SGNH"/>
    <property type="match status" value="1"/>
</dbReference>
<dbReference type="InterPro" id="IPR002656">
    <property type="entry name" value="Acyl_transf_3_dom"/>
</dbReference>
<keyword evidence="2" id="KW-1003">Cell membrane</keyword>
<feature type="transmembrane region" description="Helical" evidence="8">
    <location>
        <begin position="12"/>
        <end position="32"/>
    </location>
</feature>
<dbReference type="Gene3D" id="3.40.50.1110">
    <property type="entry name" value="SGNH hydrolase"/>
    <property type="match status" value="1"/>
</dbReference>
<proteinExistence type="predicted"/>
<dbReference type="GO" id="GO:0016747">
    <property type="term" value="F:acyltransferase activity, transferring groups other than amino-acyl groups"/>
    <property type="evidence" value="ECO:0007669"/>
    <property type="project" value="InterPro"/>
</dbReference>
<feature type="domain" description="SGNH" evidence="10">
    <location>
        <begin position="417"/>
        <end position="624"/>
    </location>
</feature>
<dbReference type="GO" id="GO:0009103">
    <property type="term" value="P:lipopolysaccharide biosynthetic process"/>
    <property type="evidence" value="ECO:0007669"/>
    <property type="project" value="TreeGrafter"/>
</dbReference>
<evidence type="ECO:0000313" key="11">
    <source>
        <dbReference type="EMBL" id="REG01233.1"/>
    </source>
</evidence>
<dbReference type="SUPFAM" id="SSF52266">
    <property type="entry name" value="SGNH hydrolase"/>
    <property type="match status" value="1"/>
</dbReference>
<keyword evidence="6 8" id="KW-0472">Membrane</keyword>
<keyword evidence="3" id="KW-0808">Transferase</keyword>
<dbReference type="AlphaFoldDB" id="A0A3D9ZXE2"/>
<evidence type="ECO:0000256" key="4">
    <source>
        <dbReference type="ARBA" id="ARBA00022692"/>
    </source>
</evidence>
<evidence type="ECO:0000256" key="5">
    <source>
        <dbReference type="ARBA" id="ARBA00022989"/>
    </source>
</evidence>
<dbReference type="InterPro" id="IPR043968">
    <property type="entry name" value="SGNH"/>
</dbReference>
<dbReference type="Pfam" id="PF01757">
    <property type="entry name" value="Acyl_transf_3"/>
    <property type="match status" value="1"/>
</dbReference>
<feature type="transmembrane region" description="Helical" evidence="8">
    <location>
        <begin position="198"/>
        <end position="219"/>
    </location>
</feature>
<keyword evidence="7" id="KW-0012">Acyltransferase</keyword>
<keyword evidence="5 8" id="KW-1133">Transmembrane helix</keyword>
<feature type="transmembrane region" description="Helical" evidence="8">
    <location>
        <begin position="78"/>
        <end position="97"/>
    </location>
</feature>
<dbReference type="EMBL" id="QUMQ01000001">
    <property type="protein sequence ID" value="REG01233.1"/>
    <property type="molecule type" value="Genomic_DNA"/>
</dbReference>
<evidence type="ECO:0000259" key="9">
    <source>
        <dbReference type="Pfam" id="PF01757"/>
    </source>
</evidence>
<comment type="caution">
    <text evidence="11">The sequence shown here is derived from an EMBL/GenBank/DDBJ whole genome shotgun (WGS) entry which is preliminary data.</text>
</comment>
<organism evidence="11 12">
    <name type="scientific">Asanoa ferruginea</name>
    <dbReference type="NCBI Taxonomy" id="53367"/>
    <lineage>
        <taxon>Bacteria</taxon>
        <taxon>Bacillati</taxon>
        <taxon>Actinomycetota</taxon>
        <taxon>Actinomycetes</taxon>
        <taxon>Micromonosporales</taxon>
        <taxon>Micromonosporaceae</taxon>
        <taxon>Asanoa</taxon>
    </lineage>
</organism>
<evidence type="ECO:0000313" key="12">
    <source>
        <dbReference type="Proteomes" id="UP000256913"/>
    </source>
</evidence>
<feature type="transmembrane region" description="Helical" evidence="8">
    <location>
        <begin position="256"/>
        <end position="278"/>
    </location>
</feature>
<dbReference type="PANTHER" id="PTHR23028">
    <property type="entry name" value="ACETYLTRANSFERASE"/>
    <property type="match status" value="1"/>
</dbReference>
<evidence type="ECO:0000259" key="10">
    <source>
        <dbReference type="Pfam" id="PF19040"/>
    </source>
</evidence>
<feature type="transmembrane region" description="Helical" evidence="8">
    <location>
        <begin position="149"/>
        <end position="166"/>
    </location>
</feature>
<evidence type="ECO:0000256" key="7">
    <source>
        <dbReference type="ARBA" id="ARBA00023315"/>
    </source>
</evidence>
<dbReference type="InterPro" id="IPR050879">
    <property type="entry name" value="Acyltransferase_3"/>
</dbReference>
<feature type="transmembrane region" description="Helical" evidence="8">
    <location>
        <begin position="285"/>
        <end position="306"/>
    </location>
</feature>
<dbReference type="PANTHER" id="PTHR23028:SF53">
    <property type="entry name" value="ACYL_TRANSF_3 DOMAIN-CONTAINING PROTEIN"/>
    <property type="match status" value="1"/>
</dbReference>
<keyword evidence="12" id="KW-1185">Reference proteome</keyword>
<protein>
    <submittedName>
        <fullName evidence="11">Peptidoglycan/LPS O-acetylase OafA/YrhL</fullName>
    </submittedName>
</protein>
<evidence type="ECO:0000256" key="6">
    <source>
        <dbReference type="ARBA" id="ARBA00023136"/>
    </source>
</evidence>
<evidence type="ECO:0000256" key="8">
    <source>
        <dbReference type="SAM" id="Phobius"/>
    </source>
</evidence>
<feature type="domain" description="Acyltransferase 3" evidence="9">
    <location>
        <begin position="11"/>
        <end position="341"/>
    </location>
</feature>
<gene>
    <name evidence="11" type="ORF">DFJ67_7313</name>
</gene>
<evidence type="ECO:0000256" key="3">
    <source>
        <dbReference type="ARBA" id="ARBA00022679"/>
    </source>
</evidence>